<proteinExistence type="predicted"/>
<dbReference type="OrthoDB" id="4369962at2759"/>
<dbReference type="EMBL" id="MLQL01000005">
    <property type="protein sequence ID" value="OQE27962.1"/>
    <property type="molecule type" value="Genomic_DNA"/>
</dbReference>
<name>A0A1V6TNJ9_9EURO</name>
<evidence type="ECO:0000313" key="1">
    <source>
        <dbReference type="EMBL" id="OQE27962.1"/>
    </source>
</evidence>
<dbReference type="Proteomes" id="UP000191342">
    <property type="component" value="Unassembled WGS sequence"/>
</dbReference>
<keyword evidence="2" id="KW-1185">Reference proteome</keyword>
<comment type="caution">
    <text evidence="1">The sequence shown here is derived from an EMBL/GenBank/DDBJ whole genome shotgun (WGS) entry which is preliminary data.</text>
</comment>
<gene>
    <name evidence="1" type="ORF">PENFLA_c005G08201</name>
</gene>
<protein>
    <submittedName>
        <fullName evidence="1">Uncharacterized protein</fullName>
    </submittedName>
</protein>
<organism evidence="1 2">
    <name type="scientific">Penicillium flavigenum</name>
    <dbReference type="NCBI Taxonomy" id="254877"/>
    <lineage>
        <taxon>Eukaryota</taxon>
        <taxon>Fungi</taxon>
        <taxon>Dikarya</taxon>
        <taxon>Ascomycota</taxon>
        <taxon>Pezizomycotina</taxon>
        <taxon>Eurotiomycetes</taxon>
        <taxon>Eurotiomycetidae</taxon>
        <taxon>Eurotiales</taxon>
        <taxon>Aspergillaceae</taxon>
        <taxon>Penicillium</taxon>
    </lineage>
</organism>
<dbReference type="AlphaFoldDB" id="A0A1V6TNJ9"/>
<reference evidence="2" key="1">
    <citation type="journal article" date="2017" name="Nat. Microbiol.">
        <title>Global analysis of biosynthetic gene clusters reveals vast potential of secondary metabolite production in Penicillium species.</title>
        <authorList>
            <person name="Nielsen J.C."/>
            <person name="Grijseels S."/>
            <person name="Prigent S."/>
            <person name="Ji B."/>
            <person name="Dainat J."/>
            <person name="Nielsen K.F."/>
            <person name="Frisvad J.C."/>
            <person name="Workman M."/>
            <person name="Nielsen J."/>
        </authorList>
    </citation>
    <scope>NUCLEOTIDE SEQUENCE [LARGE SCALE GENOMIC DNA]</scope>
    <source>
        <strain evidence="2">IBT 14082</strain>
    </source>
</reference>
<accession>A0A1V6TNJ9</accession>
<evidence type="ECO:0000313" key="2">
    <source>
        <dbReference type="Proteomes" id="UP000191342"/>
    </source>
</evidence>
<sequence>MTNLDRKLSTGVSCGELAGHVLMPKWSSIGKIQDPRLPLDEDNAAWLSPVKSTVMYQTPLDWPMIYRTGNDVWFADVCERLQEVRARVRHDYAAMQALGLDKGWLKEGDIAEVEESADGSSDSGDVLNRRK</sequence>